<dbReference type="Proteomes" id="UP000295416">
    <property type="component" value="Unassembled WGS sequence"/>
</dbReference>
<dbReference type="InterPro" id="IPR015796">
    <property type="entry name" value="Impact_YigZ-like"/>
</dbReference>
<evidence type="ECO:0000256" key="1">
    <source>
        <dbReference type="ARBA" id="ARBA00007665"/>
    </source>
</evidence>
<name>A0A4R2NVA1_9BACL</name>
<dbReference type="GO" id="GO:0005737">
    <property type="term" value="C:cytoplasm"/>
    <property type="evidence" value="ECO:0007669"/>
    <property type="project" value="TreeGrafter"/>
</dbReference>
<feature type="domain" description="Impact N-terminal" evidence="2">
    <location>
        <begin position="20"/>
        <end position="122"/>
    </location>
</feature>
<gene>
    <name evidence="4" type="ORF">EV207_12053</name>
</gene>
<dbReference type="PANTHER" id="PTHR16301">
    <property type="entry name" value="IMPACT-RELATED"/>
    <property type="match status" value="1"/>
</dbReference>
<dbReference type="Gene3D" id="3.30.230.30">
    <property type="entry name" value="Impact, N-terminal domain"/>
    <property type="match status" value="1"/>
</dbReference>
<dbReference type="InterPro" id="IPR015269">
    <property type="entry name" value="UPF0029_Impact_C"/>
</dbReference>
<dbReference type="Pfam" id="PF09186">
    <property type="entry name" value="DUF1949"/>
    <property type="match status" value="1"/>
</dbReference>
<dbReference type="InterPro" id="IPR001498">
    <property type="entry name" value="Impact_N"/>
</dbReference>
<dbReference type="InterPro" id="IPR035647">
    <property type="entry name" value="EFG_III/V"/>
</dbReference>
<evidence type="ECO:0000313" key="4">
    <source>
        <dbReference type="EMBL" id="TCP26019.1"/>
    </source>
</evidence>
<dbReference type="InterPro" id="IPR036956">
    <property type="entry name" value="Impact_N_sf"/>
</dbReference>
<dbReference type="InterPro" id="IPR020568">
    <property type="entry name" value="Ribosomal_Su5_D2-typ_SF"/>
</dbReference>
<proteinExistence type="inferred from homology"/>
<dbReference type="InterPro" id="IPR023582">
    <property type="entry name" value="Impact"/>
</dbReference>
<organism evidence="4 5">
    <name type="scientific">Scopulibacillus darangshiensis</name>
    <dbReference type="NCBI Taxonomy" id="442528"/>
    <lineage>
        <taxon>Bacteria</taxon>
        <taxon>Bacillati</taxon>
        <taxon>Bacillota</taxon>
        <taxon>Bacilli</taxon>
        <taxon>Bacillales</taxon>
        <taxon>Sporolactobacillaceae</taxon>
        <taxon>Scopulibacillus</taxon>
    </lineage>
</organism>
<evidence type="ECO:0000313" key="5">
    <source>
        <dbReference type="Proteomes" id="UP000295416"/>
    </source>
</evidence>
<dbReference type="AlphaFoldDB" id="A0A4R2NVA1"/>
<evidence type="ECO:0000259" key="2">
    <source>
        <dbReference type="Pfam" id="PF01205"/>
    </source>
</evidence>
<dbReference type="NCBIfam" id="TIGR00257">
    <property type="entry name" value="IMPACT_YIGZ"/>
    <property type="match status" value="1"/>
</dbReference>
<dbReference type="Pfam" id="PF01205">
    <property type="entry name" value="Impact_N"/>
    <property type="match status" value="1"/>
</dbReference>
<feature type="domain" description="UPF0029" evidence="3">
    <location>
        <begin position="141"/>
        <end position="195"/>
    </location>
</feature>
<comment type="similarity">
    <text evidence="1">Belongs to the IMPACT family.</text>
</comment>
<dbReference type="SUPFAM" id="SSF54980">
    <property type="entry name" value="EF-G C-terminal domain-like"/>
    <property type="match status" value="1"/>
</dbReference>
<keyword evidence="5" id="KW-1185">Reference proteome</keyword>
<dbReference type="GO" id="GO:0006446">
    <property type="term" value="P:regulation of translational initiation"/>
    <property type="evidence" value="ECO:0007669"/>
    <property type="project" value="TreeGrafter"/>
</dbReference>
<dbReference type="SUPFAM" id="SSF54211">
    <property type="entry name" value="Ribosomal protein S5 domain 2-like"/>
    <property type="match status" value="1"/>
</dbReference>
<dbReference type="PROSITE" id="PS00910">
    <property type="entry name" value="UPF0029"/>
    <property type="match status" value="1"/>
</dbReference>
<dbReference type="OrthoDB" id="9813771at2"/>
<comment type="caution">
    <text evidence="4">The sequence shown here is derived from an EMBL/GenBank/DDBJ whole genome shotgun (WGS) entry which is preliminary data.</text>
</comment>
<evidence type="ECO:0000259" key="3">
    <source>
        <dbReference type="Pfam" id="PF09186"/>
    </source>
</evidence>
<dbReference type="EMBL" id="SLXK01000020">
    <property type="protein sequence ID" value="TCP26019.1"/>
    <property type="molecule type" value="Genomic_DNA"/>
</dbReference>
<accession>A0A4R2NVA1</accession>
<reference evidence="4 5" key="1">
    <citation type="submission" date="2019-03" db="EMBL/GenBank/DDBJ databases">
        <title>Genomic Encyclopedia of Type Strains, Phase IV (KMG-IV): sequencing the most valuable type-strain genomes for metagenomic binning, comparative biology and taxonomic classification.</title>
        <authorList>
            <person name="Goeker M."/>
        </authorList>
    </citation>
    <scope>NUCLEOTIDE SEQUENCE [LARGE SCALE GENOMIC DNA]</scope>
    <source>
        <strain evidence="4 5">DSM 19377</strain>
    </source>
</reference>
<dbReference type="RefSeq" id="WP_132746708.1">
    <property type="nucleotide sequence ID" value="NZ_SLXK01000020.1"/>
</dbReference>
<dbReference type="InterPro" id="IPR020569">
    <property type="entry name" value="UPF0029_Impact_CS"/>
</dbReference>
<protein>
    <submittedName>
        <fullName evidence="4">Putative YigZ family protein</fullName>
    </submittedName>
</protein>
<dbReference type="Gene3D" id="3.30.70.240">
    <property type="match status" value="1"/>
</dbReference>
<sequence>MCTSYYTVKSQAVNEFQIQNSKFIAHIKRVESEKEAQEFIESINREHWKANHNCFAYVIGENQHIQKASDDGEPSGTAGVPILEVIKKKNLRDTVVVVTRYFGGVKLGAGGLIRAYSRATTEGLQASGIVERIPMKIMQSTFDYTQLGSIENALRKSSYIIKEIHYAENVSIDIYVKENETPAFIDWITNLSNGQAVTQSVGAEYLEQTVN</sequence>
<dbReference type="PANTHER" id="PTHR16301:SF20">
    <property type="entry name" value="IMPACT FAMILY MEMBER YIGZ"/>
    <property type="match status" value="1"/>
</dbReference>